<dbReference type="SUPFAM" id="SSF103642">
    <property type="entry name" value="Sec-C motif"/>
    <property type="match status" value="1"/>
</dbReference>
<organism evidence="2 3">
    <name type="scientific">Tepidimonas taiwanensis</name>
    <dbReference type="NCBI Taxonomy" id="307486"/>
    <lineage>
        <taxon>Bacteria</taxon>
        <taxon>Pseudomonadati</taxon>
        <taxon>Pseudomonadota</taxon>
        <taxon>Betaproteobacteria</taxon>
        <taxon>Burkholderiales</taxon>
        <taxon>Tepidimonas</taxon>
    </lineage>
</organism>
<dbReference type="Pfam" id="PF02810">
    <property type="entry name" value="SEC-C"/>
    <property type="match status" value="1"/>
</dbReference>
<dbReference type="RefSeq" id="WP_082007456.1">
    <property type="nucleotide sequence ID" value="NZ_CP083911.1"/>
</dbReference>
<dbReference type="Proteomes" id="UP000317763">
    <property type="component" value="Unassembled WGS sequence"/>
</dbReference>
<evidence type="ECO:0000313" key="2">
    <source>
        <dbReference type="EMBL" id="TSE29545.1"/>
    </source>
</evidence>
<dbReference type="SUPFAM" id="SSF101327">
    <property type="entry name" value="YgfB-like"/>
    <property type="match status" value="1"/>
</dbReference>
<dbReference type="InterPro" id="IPR011978">
    <property type="entry name" value="YgfB-like"/>
</dbReference>
<dbReference type="Pfam" id="PF03695">
    <property type="entry name" value="UPF0149"/>
    <property type="match status" value="1"/>
</dbReference>
<reference evidence="2 3" key="1">
    <citation type="submission" date="2019-07" db="EMBL/GenBank/DDBJ databases">
        <title>Tepidimonas taiwanensis I1-1 draft genome.</title>
        <authorList>
            <person name="Da Costa M.S."/>
            <person name="Froufe H.J.C."/>
            <person name="Egas C."/>
            <person name="Albuquerque L."/>
        </authorList>
    </citation>
    <scope>NUCLEOTIDE SEQUENCE [LARGE SCALE GENOMIC DNA]</scope>
    <source>
        <strain evidence="2 3">I1-1</strain>
    </source>
</reference>
<proteinExistence type="predicted"/>
<dbReference type="InterPro" id="IPR004027">
    <property type="entry name" value="SEC_C_motif"/>
</dbReference>
<protein>
    <submittedName>
        <fullName evidence="2">YecA family protein</fullName>
    </submittedName>
</protein>
<evidence type="ECO:0000313" key="3">
    <source>
        <dbReference type="Proteomes" id="UP000317763"/>
    </source>
</evidence>
<dbReference type="STRING" id="307486.GCA_000807215_00529"/>
<feature type="region of interest" description="Disordered" evidence="1">
    <location>
        <begin position="1"/>
        <end position="25"/>
    </location>
</feature>
<accession>A0A554X163</accession>
<keyword evidence="3" id="KW-1185">Reference proteome</keyword>
<comment type="caution">
    <text evidence="2">The sequence shown here is derived from an EMBL/GenBank/DDBJ whole genome shotgun (WGS) entry which is preliminary data.</text>
</comment>
<dbReference type="AlphaFoldDB" id="A0A554X163"/>
<dbReference type="NCBIfam" id="TIGR02292">
    <property type="entry name" value="ygfB_yecA"/>
    <property type="match status" value="1"/>
</dbReference>
<dbReference type="PANTHER" id="PTHR33747:SF1">
    <property type="entry name" value="ADENYLATE CYCLASE-ASSOCIATED CAP C-TERMINAL DOMAIN-CONTAINING PROTEIN"/>
    <property type="match status" value="1"/>
</dbReference>
<gene>
    <name evidence="2" type="ORF">Ttaiw_02266</name>
</gene>
<evidence type="ECO:0000256" key="1">
    <source>
        <dbReference type="SAM" id="MobiDB-lite"/>
    </source>
</evidence>
<dbReference type="PANTHER" id="PTHR33747">
    <property type="entry name" value="UPF0225 PROTEIN SCO1677"/>
    <property type="match status" value="1"/>
</dbReference>
<dbReference type="OrthoDB" id="570299at2"/>
<sequence length="280" mass="30800">MLPNDAANDPLLSPPQTPGGPLGDEDYQQLETLLADLAERGEGIPTGWEYCDGFLTALVCCRRIIPPSEYFPVLFGGDGAPGFGNAQFRDEAQLQTFLSLWFRRWNQIAAALAAPVESLDDEQALEPYVVDLRALVAMAPEADRQRFEAEYGDESLPAFAQYWALGFMDAVQVWADDWVPPRDRTLAREWDDALATIAALLEDDDAPPEFNPIGDDAPPSMSKRRFERFLDAIGAAYTLFDIVQEIGPVIPTVRRGPQPGRNDPCPCGSGKKYKKCCGAG</sequence>
<dbReference type="EMBL" id="VJOM01000033">
    <property type="protein sequence ID" value="TSE29545.1"/>
    <property type="molecule type" value="Genomic_DNA"/>
</dbReference>
<name>A0A554X163_9BURK</name>
<dbReference type="InterPro" id="IPR036255">
    <property type="entry name" value="YgfB-like_sf"/>
</dbReference>
<dbReference type="Gene3D" id="3.10.450.50">
    <property type="match status" value="1"/>
</dbReference>